<accession>A0ABQ6JEB9</accession>
<proteinExistence type="predicted"/>
<organism evidence="1 2">
    <name type="scientific">Angustibacter aerolatus</name>
    <dbReference type="NCBI Taxonomy" id="1162965"/>
    <lineage>
        <taxon>Bacteria</taxon>
        <taxon>Bacillati</taxon>
        <taxon>Actinomycetota</taxon>
        <taxon>Actinomycetes</taxon>
        <taxon>Kineosporiales</taxon>
        <taxon>Kineosporiaceae</taxon>
    </lineage>
</organism>
<sequence length="69" mass="7332">MTLMPPTQVVLEDVAALPSVRQARSVARVLQRVVPWLAARPGDEPVIRVDLDGHGGGRPGPASGLEVLR</sequence>
<reference evidence="2" key="1">
    <citation type="journal article" date="2019" name="Int. J. Syst. Evol. Microbiol.">
        <title>The Global Catalogue of Microorganisms (GCM) 10K type strain sequencing project: providing services to taxonomists for standard genome sequencing and annotation.</title>
        <authorList>
            <consortium name="The Broad Institute Genomics Platform"/>
            <consortium name="The Broad Institute Genome Sequencing Center for Infectious Disease"/>
            <person name="Wu L."/>
            <person name="Ma J."/>
        </authorList>
    </citation>
    <scope>NUCLEOTIDE SEQUENCE [LARGE SCALE GENOMIC DNA]</scope>
    <source>
        <strain evidence="2">NBRC 108730</strain>
    </source>
</reference>
<gene>
    <name evidence="1" type="ORF">GCM10025868_17970</name>
</gene>
<keyword evidence="2" id="KW-1185">Reference proteome</keyword>
<name>A0ABQ6JEB9_9ACTN</name>
<protein>
    <submittedName>
        <fullName evidence="1">Uncharacterized protein</fullName>
    </submittedName>
</protein>
<dbReference type="EMBL" id="BSUZ01000001">
    <property type="protein sequence ID" value="GMA86547.1"/>
    <property type="molecule type" value="Genomic_DNA"/>
</dbReference>
<comment type="caution">
    <text evidence="1">The sequence shown here is derived from an EMBL/GenBank/DDBJ whole genome shotgun (WGS) entry which is preliminary data.</text>
</comment>
<evidence type="ECO:0000313" key="1">
    <source>
        <dbReference type="EMBL" id="GMA86547.1"/>
    </source>
</evidence>
<evidence type="ECO:0000313" key="2">
    <source>
        <dbReference type="Proteomes" id="UP001157017"/>
    </source>
</evidence>
<dbReference type="Proteomes" id="UP001157017">
    <property type="component" value="Unassembled WGS sequence"/>
</dbReference>